<dbReference type="OrthoDB" id="5627at2759"/>
<evidence type="ECO:0000313" key="5">
    <source>
        <dbReference type="EMBL" id="KAG5956429.1"/>
    </source>
</evidence>
<comment type="subcellular location">
    <subcellularLocation>
        <location evidence="1">Nucleus</location>
    </subcellularLocation>
</comment>
<accession>A0A9P7MW69</accession>
<dbReference type="GO" id="GO:0005681">
    <property type="term" value="C:spliceosomal complex"/>
    <property type="evidence" value="ECO:0007669"/>
    <property type="project" value="TreeGrafter"/>
</dbReference>
<gene>
    <name evidence="6" type="ORF">E4U56_007268</name>
    <name evidence="5" type="ORF">E4U57_002618</name>
</gene>
<reference evidence="6 7" key="1">
    <citation type="journal article" date="2020" name="bioRxiv">
        <title>Whole genome comparisons of ergot fungi reveals the divergence and evolution of species within the genus Claviceps are the result of varying mechanisms driving genome evolution and host range expansion.</title>
        <authorList>
            <person name="Wyka S.A."/>
            <person name="Mondo S.J."/>
            <person name="Liu M."/>
            <person name="Dettman J."/>
            <person name="Nalam V."/>
            <person name="Broders K.D."/>
        </authorList>
    </citation>
    <scope>NUCLEOTIDE SEQUENCE</scope>
    <source>
        <strain evidence="6">CCC 1102</strain>
        <strain evidence="5 7">LM583</strain>
    </source>
</reference>
<dbReference type="Pfam" id="PF07052">
    <property type="entry name" value="Hep_59"/>
    <property type="match status" value="1"/>
</dbReference>
<dbReference type="AlphaFoldDB" id="A0A9P7MW69"/>
<keyword evidence="7" id="KW-1185">Reference proteome</keyword>
<evidence type="ECO:0000256" key="1">
    <source>
        <dbReference type="ARBA" id="ARBA00004123"/>
    </source>
</evidence>
<evidence type="ECO:0000313" key="7">
    <source>
        <dbReference type="Proteomes" id="UP000742024"/>
    </source>
</evidence>
<feature type="region of interest" description="Disordered" evidence="4">
    <location>
        <begin position="195"/>
        <end position="224"/>
    </location>
</feature>
<dbReference type="GO" id="GO:0000398">
    <property type="term" value="P:mRNA splicing, via spliceosome"/>
    <property type="evidence" value="ECO:0007669"/>
    <property type="project" value="TreeGrafter"/>
</dbReference>
<comment type="similarity">
    <text evidence="2">Belongs to the TLS1 family.</text>
</comment>
<dbReference type="PANTHER" id="PTHR13486">
    <property type="entry name" value="TELOMERE LENGTH AND SILENCING PROTEIN 1 TLS1 FAMILY MEMBER"/>
    <property type="match status" value="1"/>
</dbReference>
<evidence type="ECO:0000313" key="6">
    <source>
        <dbReference type="EMBL" id="KAG5970798.1"/>
    </source>
</evidence>
<feature type="compositionally biased region" description="Basic and acidic residues" evidence="4">
    <location>
        <begin position="296"/>
        <end position="307"/>
    </location>
</feature>
<keyword evidence="3" id="KW-0539">Nucleus</keyword>
<evidence type="ECO:0000256" key="4">
    <source>
        <dbReference type="SAM" id="MobiDB-lite"/>
    </source>
</evidence>
<feature type="region of interest" description="Disordered" evidence="4">
    <location>
        <begin position="246"/>
        <end position="267"/>
    </location>
</feature>
<dbReference type="EMBL" id="SRPS01000068">
    <property type="protein sequence ID" value="KAG5970798.1"/>
    <property type="molecule type" value="Genomic_DNA"/>
</dbReference>
<evidence type="ECO:0000313" key="8">
    <source>
        <dbReference type="Proteomes" id="UP000784919"/>
    </source>
</evidence>
<name>A0A9P7MW69_9HYPO</name>
<evidence type="ECO:0008006" key="9">
    <source>
        <dbReference type="Google" id="ProtNLM"/>
    </source>
</evidence>
<dbReference type="Proteomes" id="UP000742024">
    <property type="component" value="Unassembled WGS sequence"/>
</dbReference>
<evidence type="ECO:0000256" key="2">
    <source>
        <dbReference type="ARBA" id="ARBA00007643"/>
    </source>
</evidence>
<sequence>MDTPQQEQDAPVPTVKFRSTKSRKTLRQRPQDHSSHGQQQQQDHQRQKSPTSSSHASCDEAESSSVTAALRARMARKSRLAGVAFSTDSQADDHAVQMPAEGDATSENRLVASKGIPDRFMHQTGLVSTLNDKHMTDYIESRLSSRAASRPSHSHDAEDADTAMTAASSSDNRPRAVQPTRQGKIVEVDLSSQPLLPITGDESRKRKASTSLPPAPRWRNTRASDDVKRDQIVEAFLHENKLNVYDMPTRRSGKPGNGTRDGRSADDRMAEEFRRRFFDEMALRRQRKKPIPQTRQQKELREMRASEVLKGPKLGGSRNDRAAVRNILLNQEKEKLGRKI</sequence>
<feature type="region of interest" description="Disordered" evidence="4">
    <location>
        <begin position="1"/>
        <end position="107"/>
    </location>
</feature>
<comment type="caution">
    <text evidence="6">The sequence shown here is derived from an EMBL/GenBank/DDBJ whole genome shotgun (WGS) entry which is preliminary data.</text>
</comment>
<proteinExistence type="inferred from homology"/>
<dbReference type="EMBL" id="SRPR01000207">
    <property type="protein sequence ID" value="KAG5956429.1"/>
    <property type="molecule type" value="Genomic_DNA"/>
</dbReference>
<feature type="compositionally biased region" description="Basic residues" evidence="4">
    <location>
        <begin position="18"/>
        <end position="27"/>
    </location>
</feature>
<feature type="compositionally biased region" description="Low complexity" evidence="4">
    <location>
        <begin position="162"/>
        <end position="171"/>
    </location>
</feature>
<feature type="region of interest" description="Disordered" evidence="4">
    <location>
        <begin position="285"/>
        <end position="318"/>
    </location>
</feature>
<feature type="compositionally biased region" description="Low complexity" evidence="4">
    <location>
        <begin position="142"/>
        <end position="151"/>
    </location>
</feature>
<dbReference type="InterPro" id="IPR010756">
    <property type="entry name" value="Tls1-like"/>
</dbReference>
<dbReference type="Proteomes" id="UP000784919">
    <property type="component" value="Unassembled WGS sequence"/>
</dbReference>
<dbReference type="PANTHER" id="PTHR13486:SF2">
    <property type="entry name" value="SPLICING FACTOR C9ORF78"/>
    <property type="match status" value="1"/>
</dbReference>
<feature type="region of interest" description="Disordered" evidence="4">
    <location>
        <begin position="142"/>
        <end position="181"/>
    </location>
</feature>
<protein>
    <recommendedName>
        <fullName evidence="9">mRNA splicing factor RNA helicase</fullName>
    </recommendedName>
</protein>
<organism evidence="6 8">
    <name type="scientific">Claviceps arundinis</name>
    <dbReference type="NCBI Taxonomy" id="1623583"/>
    <lineage>
        <taxon>Eukaryota</taxon>
        <taxon>Fungi</taxon>
        <taxon>Dikarya</taxon>
        <taxon>Ascomycota</taxon>
        <taxon>Pezizomycotina</taxon>
        <taxon>Sordariomycetes</taxon>
        <taxon>Hypocreomycetidae</taxon>
        <taxon>Hypocreales</taxon>
        <taxon>Clavicipitaceae</taxon>
        <taxon>Claviceps</taxon>
    </lineage>
</organism>
<evidence type="ECO:0000256" key="3">
    <source>
        <dbReference type="ARBA" id="ARBA00023242"/>
    </source>
</evidence>